<protein>
    <submittedName>
        <fullName evidence="1">Uncharacterized protein</fullName>
    </submittedName>
</protein>
<comment type="caution">
    <text evidence="1">The sequence shown here is derived from an EMBL/GenBank/DDBJ whole genome shotgun (WGS) entry which is preliminary data.</text>
</comment>
<name>A0A0F9EE78_9ZZZZ</name>
<dbReference type="EMBL" id="LAZR01025290">
    <property type="protein sequence ID" value="KKL72383.1"/>
    <property type="molecule type" value="Genomic_DNA"/>
</dbReference>
<proteinExistence type="predicted"/>
<gene>
    <name evidence="1" type="ORF">LCGC14_2085500</name>
</gene>
<reference evidence="1" key="1">
    <citation type="journal article" date="2015" name="Nature">
        <title>Complex archaea that bridge the gap between prokaryotes and eukaryotes.</title>
        <authorList>
            <person name="Spang A."/>
            <person name="Saw J.H."/>
            <person name="Jorgensen S.L."/>
            <person name="Zaremba-Niedzwiedzka K."/>
            <person name="Martijn J."/>
            <person name="Lind A.E."/>
            <person name="van Eijk R."/>
            <person name="Schleper C."/>
            <person name="Guy L."/>
            <person name="Ettema T.J."/>
        </authorList>
    </citation>
    <scope>NUCLEOTIDE SEQUENCE</scope>
</reference>
<accession>A0A0F9EE78</accession>
<evidence type="ECO:0000313" key="1">
    <source>
        <dbReference type="EMBL" id="KKL72383.1"/>
    </source>
</evidence>
<sequence length="61" mass="7474">MKIIMIEWECLDCGLVQQDKFKSQNQEIFCFKCKKKKQLPKENDPTFAFWDNKEDEIWNNQ</sequence>
<dbReference type="AlphaFoldDB" id="A0A0F9EE78"/>
<organism evidence="1">
    <name type="scientific">marine sediment metagenome</name>
    <dbReference type="NCBI Taxonomy" id="412755"/>
    <lineage>
        <taxon>unclassified sequences</taxon>
        <taxon>metagenomes</taxon>
        <taxon>ecological metagenomes</taxon>
    </lineage>
</organism>